<protein>
    <recommendedName>
        <fullName evidence="2">UvrC family homology region profile domain-containing protein</fullName>
    </recommendedName>
</protein>
<reference evidence="3 4" key="1">
    <citation type="submission" date="2024-04" db="EMBL/GenBank/DDBJ databases">
        <title>Tritrichomonas musculus Genome.</title>
        <authorList>
            <person name="Alves-Ferreira E."/>
            <person name="Grigg M."/>
            <person name="Lorenzi H."/>
            <person name="Galac M."/>
        </authorList>
    </citation>
    <scope>NUCLEOTIDE SEQUENCE [LARGE SCALE GENOMIC DNA]</scope>
    <source>
        <strain evidence="3 4">EAF2021</strain>
    </source>
</reference>
<dbReference type="InterPro" id="IPR001162">
    <property type="entry name" value="UvrC_RNase_H_dom"/>
</dbReference>
<gene>
    <name evidence="3" type="ORF">M9Y10_034090</name>
</gene>
<evidence type="ECO:0000259" key="2">
    <source>
        <dbReference type="PROSITE" id="PS50165"/>
    </source>
</evidence>
<name>A0ABR2KDY0_9EUKA</name>
<evidence type="ECO:0000313" key="3">
    <source>
        <dbReference type="EMBL" id="KAK8889344.1"/>
    </source>
</evidence>
<comment type="caution">
    <text evidence="3">The sequence shown here is derived from an EMBL/GenBank/DDBJ whole genome shotgun (WGS) entry which is preliminary data.</text>
</comment>
<evidence type="ECO:0000256" key="1">
    <source>
        <dbReference type="SAM" id="MobiDB-lite"/>
    </source>
</evidence>
<dbReference type="Proteomes" id="UP001470230">
    <property type="component" value="Unassembled WGS sequence"/>
</dbReference>
<dbReference type="PROSITE" id="PS50165">
    <property type="entry name" value="UVRC"/>
    <property type="match status" value="1"/>
</dbReference>
<organism evidence="3 4">
    <name type="scientific">Tritrichomonas musculus</name>
    <dbReference type="NCBI Taxonomy" id="1915356"/>
    <lineage>
        <taxon>Eukaryota</taxon>
        <taxon>Metamonada</taxon>
        <taxon>Parabasalia</taxon>
        <taxon>Tritrichomonadida</taxon>
        <taxon>Tritrichomonadidae</taxon>
        <taxon>Tritrichomonas</taxon>
    </lineage>
</organism>
<feature type="domain" description="UvrC family homology region profile" evidence="2">
    <location>
        <begin position="134"/>
        <end position="267"/>
    </location>
</feature>
<keyword evidence="4" id="KW-1185">Reference proteome</keyword>
<evidence type="ECO:0000313" key="4">
    <source>
        <dbReference type="Proteomes" id="UP001470230"/>
    </source>
</evidence>
<proteinExistence type="predicted"/>
<accession>A0ABR2KDY0</accession>
<feature type="region of interest" description="Disordered" evidence="1">
    <location>
        <begin position="453"/>
        <end position="489"/>
    </location>
</feature>
<sequence length="592" mass="67888">MSNFFSEIISSHTLGNIKGLGDKYDTFNIGMKQLLNFQFMLFDCLNNLASKFNSLQSDVNLLNNQMSSVDEAVQNYFSRNRMTILTRDGVPLDDALQVMSDKISSINRKLESCENRTEKLEFISEDCVRKEDFRSIKTELSQNTKATNETSYGVQLLQKEIESQKTRLDDKWELLKDLFKTEVDHVKSDIDSRMLKEDMKEYIKHNEVAELMAFIDSLPKEKKVRIPNIIPQVFQDSATTMDEKLKKAYDLLSIERSRIDLEDVELVQEFSQLKNLAKSRFQDPSLEAKFREIIVCDVATDSGYSERSNEHRLTFNRGRPRSTIATNFNPPDHIDADRETPLEELIEELIESRKKESPQKETNNEGMNDKMAQEIEKNVEIQVTNLMKGLGLNIGQEDIHQLINVLKTVEEMKDDVEGLKVKLQLKMDQSKVLQELEKYLKREEFFEMLDVSNSSSRSTKRPTSALPKVRSKQNLPPSIATARKQKPEVKSPAMLVPARNSKLLGVNDKFLIGDDGKTYLKETTRVGDRNYKEPPITGTGSGRVSYYDRSKMSMEIDGVDAVVDFQPFVSVDELKKNQKGKDPDEYTALSDD</sequence>
<dbReference type="EMBL" id="JAPFFF010000005">
    <property type="protein sequence ID" value="KAK8889344.1"/>
    <property type="molecule type" value="Genomic_DNA"/>
</dbReference>